<evidence type="ECO:0000313" key="2">
    <source>
        <dbReference type="Proteomes" id="UP000701702"/>
    </source>
</evidence>
<evidence type="ECO:0000313" key="1">
    <source>
        <dbReference type="EMBL" id="CAG9186386.1"/>
    </source>
</evidence>
<proteinExistence type="predicted"/>
<accession>A0ABM8Y0Y5</accession>
<comment type="caution">
    <text evidence="1">The sequence shown here is derived from an EMBL/GenBank/DDBJ whole genome shotgun (WGS) entry which is preliminary data.</text>
</comment>
<organism evidence="1 2">
    <name type="scientific">Cupriavidus pinatubonensis</name>
    <dbReference type="NCBI Taxonomy" id="248026"/>
    <lineage>
        <taxon>Bacteria</taxon>
        <taxon>Pseudomonadati</taxon>
        <taxon>Pseudomonadota</taxon>
        <taxon>Betaproteobacteria</taxon>
        <taxon>Burkholderiales</taxon>
        <taxon>Burkholderiaceae</taxon>
        <taxon>Cupriavidus</taxon>
    </lineage>
</organism>
<dbReference type="Proteomes" id="UP000701702">
    <property type="component" value="Unassembled WGS sequence"/>
</dbReference>
<name>A0ABM8Y0Y5_9BURK</name>
<reference evidence="1 2" key="1">
    <citation type="submission" date="2021-08" db="EMBL/GenBank/DDBJ databases">
        <authorList>
            <person name="Peeters C."/>
        </authorList>
    </citation>
    <scope>NUCLEOTIDE SEQUENCE [LARGE SCALE GENOMIC DNA]</scope>
    <source>
        <strain evidence="1 2">LMG 23994</strain>
    </source>
</reference>
<gene>
    <name evidence="1" type="ORF">LMG23994_06200</name>
</gene>
<keyword evidence="2" id="KW-1185">Reference proteome</keyword>
<protein>
    <submittedName>
        <fullName evidence="1">Uncharacterized protein</fullName>
    </submittedName>
</protein>
<dbReference type="EMBL" id="CAJZAF010000050">
    <property type="protein sequence ID" value="CAG9186386.1"/>
    <property type="molecule type" value="Genomic_DNA"/>
</dbReference>
<sequence>MATLIASFNEQADAARACEELVAEFPGVRFALHQSPTGEKKRVSDNLRSLIVEIVGVGEHPGETFPLEVVISDVSESEVPAVNALLLQHHASVRSETM</sequence>
<dbReference type="RefSeq" id="WP_224009597.1">
    <property type="nucleotide sequence ID" value="NZ_CAJZAF010000050.1"/>
</dbReference>